<comment type="caution">
    <text evidence="1">The sequence shown here is derived from an EMBL/GenBank/DDBJ whole genome shotgun (WGS) entry which is preliminary data.</text>
</comment>
<name>A0ACC2ATA0_DIPCM</name>
<proteinExistence type="predicted"/>
<protein>
    <submittedName>
        <fullName evidence="1">Uncharacterized protein</fullName>
    </submittedName>
</protein>
<organism evidence="1 2">
    <name type="scientific">Diphasiastrum complanatum</name>
    <name type="common">Issler's clubmoss</name>
    <name type="synonym">Lycopodium complanatum</name>
    <dbReference type="NCBI Taxonomy" id="34168"/>
    <lineage>
        <taxon>Eukaryota</taxon>
        <taxon>Viridiplantae</taxon>
        <taxon>Streptophyta</taxon>
        <taxon>Embryophyta</taxon>
        <taxon>Tracheophyta</taxon>
        <taxon>Lycopodiopsida</taxon>
        <taxon>Lycopodiales</taxon>
        <taxon>Lycopodiaceae</taxon>
        <taxon>Lycopodioideae</taxon>
        <taxon>Diphasiastrum</taxon>
    </lineage>
</organism>
<keyword evidence="2" id="KW-1185">Reference proteome</keyword>
<accession>A0ACC2ATA0</accession>
<reference evidence="2" key="1">
    <citation type="journal article" date="2024" name="Proc. Natl. Acad. Sci. U.S.A.">
        <title>Extraordinary preservation of gene collinearity over three hundred million years revealed in homosporous lycophytes.</title>
        <authorList>
            <person name="Li C."/>
            <person name="Wickell D."/>
            <person name="Kuo L.Y."/>
            <person name="Chen X."/>
            <person name="Nie B."/>
            <person name="Liao X."/>
            <person name="Peng D."/>
            <person name="Ji J."/>
            <person name="Jenkins J."/>
            <person name="Williams M."/>
            <person name="Shu S."/>
            <person name="Plott C."/>
            <person name="Barry K."/>
            <person name="Rajasekar S."/>
            <person name="Grimwood J."/>
            <person name="Han X."/>
            <person name="Sun S."/>
            <person name="Hou Z."/>
            <person name="He W."/>
            <person name="Dai G."/>
            <person name="Sun C."/>
            <person name="Schmutz J."/>
            <person name="Leebens-Mack J.H."/>
            <person name="Li F.W."/>
            <person name="Wang L."/>
        </authorList>
    </citation>
    <scope>NUCLEOTIDE SEQUENCE [LARGE SCALE GENOMIC DNA]</scope>
    <source>
        <strain evidence="2">cv. PW_Plant_1</strain>
    </source>
</reference>
<gene>
    <name evidence="1" type="ORF">O6H91_19G022000</name>
</gene>
<evidence type="ECO:0000313" key="1">
    <source>
        <dbReference type="EMBL" id="KAJ7520765.1"/>
    </source>
</evidence>
<evidence type="ECO:0000313" key="2">
    <source>
        <dbReference type="Proteomes" id="UP001162992"/>
    </source>
</evidence>
<sequence length="343" mass="38452">MLVGILGDLSISQLKHILEFGMADEFDESFVDHSFRGLAKLSNNASSSETLFECFTSEPIIMTDILHAVSADDIEVSILAESARSEKKMDELGQVSLVEDSKHLGKELGKGFVAYSHEHHCQGHTANGQKDTLEGKNESLVCAICLEKVMFEETSLVKGCDHMYCVTCILRWASYKTEPWCPQCRLAFSSLYVYKALDGSLNDFLMEESVCLLLRAAWFKAIPAVNEIEEQDDYLDDDDCYEEYYYTSNVRLGNRRWGDSGYVRGGRKEARPVSVRNVASISHASCSSESSSVSKKEKTFPKESGGRRAKRAQRREAADQEAALKSQGNQKQQQQLKGRRALH</sequence>
<dbReference type="EMBL" id="CM055110">
    <property type="protein sequence ID" value="KAJ7520765.1"/>
    <property type="molecule type" value="Genomic_DNA"/>
</dbReference>
<dbReference type="Proteomes" id="UP001162992">
    <property type="component" value="Chromosome 19"/>
</dbReference>